<sequence>MKKQKSIGTLILSVLVLLALIPVLAMLFSSFALTTNIMEKRNDITKESATRAVMTEKENLVANAESRFNSFAENDFFKKDFNMTEIRSAIDFAVNGDLQIKSIIFATPDNKFVSNVNIPADFQAPERPWFKEAVANNGKASWSTPYQDVVTKEFVNAFSKVITNDNGDWGVLSLEVSYESVNKLIQDLRIGRTGQVSLITSEGVIIADLEPERVGVDVSDNDVFTKMKEAAKSTGNISYRDGDVSSIYFDKGSDPESKTWAFATLRSTEYNEEKNSLLTSSAIIAVILLVIVFLFSYFVRNIIKNIILVFVELFDEIKNGIYRPIPKKKKNGLSFNIAASAKNYVYPNPQGNEIHRMADSYNEMIKSTGRLLTNTKKQSDVVATMADSLLELSQQTSSATSEVTETITGIAEVTGTQAQETEHSVSQMQKLSDVVQELTNNVTTMNEQSHESTQINQQSMDVMGAVNSSWQQELAQMSNLVNGMNTMNQSIQAINQIINVINDISYQTNLLALNASIEAARAGESGKGFAVVAAEIRQLAEQSKNSTKEIETIISTIQNQSTEMVEQASRSLDGGETQTRLIEQAIVSAEEVFNRNTLMIQGIQEIEQSTTRIVTVQNSVLENLESISASTEENAAGTQEVSANAEEVLATMEEFVGHVSELQSISNNLKDIVNTLKILN</sequence>
<reference evidence="11 12" key="2">
    <citation type="submission" date="2024-03" db="EMBL/GenBank/DDBJ databases">
        <title>The Genome Sequence of Enterococcus sp. DIV2402.</title>
        <authorList>
            <consortium name="The Broad Institute Genomics Platform"/>
            <consortium name="The Broad Institute Microbial Omics Core"/>
            <consortium name="The Broad Institute Genomic Center for Infectious Diseases"/>
            <person name="Earl A."/>
            <person name="Manson A."/>
            <person name="Gilmore M."/>
            <person name="Schwartman J."/>
            <person name="Shea T."/>
            <person name="Abouelleil A."/>
            <person name="Cao P."/>
            <person name="Chapman S."/>
            <person name="Cusick C."/>
            <person name="Young S."/>
            <person name="Neafsey D."/>
            <person name="Nusbaum C."/>
            <person name="Birren B."/>
        </authorList>
    </citation>
    <scope>NUCLEOTIDE SEQUENCE [LARGE SCALE GENOMIC DNA]</scope>
    <source>
        <strain evidence="11 12">DIV2402</strain>
    </source>
</reference>
<evidence type="ECO:0000259" key="10">
    <source>
        <dbReference type="PROSITE" id="PS50111"/>
    </source>
</evidence>
<evidence type="ECO:0000256" key="1">
    <source>
        <dbReference type="ARBA" id="ARBA00004651"/>
    </source>
</evidence>
<dbReference type="Pfam" id="PF02743">
    <property type="entry name" value="dCache_1"/>
    <property type="match status" value="1"/>
</dbReference>
<evidence type="ECO:0000256" key="5">
    <source>
        <dbReference type="ARBA" id="ARBA00022989"/>
    </source>
</evidence>
<keyword evidence="7 8" id="KW-0807">Transducer</keyword>
<evidence type="ECO:0000256" key="4">
    <source>
        <dbReference type="ARBA" id="ARBA00022692"/>
    </source>
</evidence>
<comment type="subcellular location">
    <subcellularLocation>
        <location evidence="1">Cell membrane</location>
        <topology evidence="1">Multi-pass membrane protein</topology>
    </subcellularLocation>
</comment>
<accession>A0ABZ2SRJ0</accession>
<keyword evidence="12" id="KW-1185">Reference proteome</keyword>
<dbReference type="PANTHER" id="PTHR32089:SF114">
    <property type="entry name" value="METHYL-ACCEPTING CHEMOTAXIS PROTEIN MCPB"/>
    <property type="match status" value="1"/>
</dbReference>
<dbReference type="Proteomes" id="UP000664701">
    <property type="component" value="Chromosome"/>
</dbReference>
<dbReference type="Gene3D" id="1.10.287.950">
    <property type="entry name" value="Methyl-accepting chemotaxis protein"/>
    <property type="match status" value="1"/>
</dbReference>
<dbReference type="CDD" id="cd18773">
    <property type="entry name" value="PDC1_HK_sensor"/>
    <property type="match status" value="1"/>
</dbReference>
<evidence type="ECO:0000256" key="7">
    <source>
        <dbReference type="ARBA" id="ARBA00023224"/>
    </source>
</evidence>
<dbReference type="InterPro" id="IPR033479">
    <property type="entry name" value="dCache_1"/>
</dbReference>
<gene>
    <name evidence="11" type="ORF">DOK78_003042</name>
</gene>
<evidence type="ECO:0000313" key="12">
    <source>
        <dbReference type="Proteomes" id="UP000664701"/>
    </source>
</evidence>
<keyword evidence="5 9" id="KW-1133">Transmembrane helix</keyword>
<name>A0ABZ2SRJ0_9ENTE</name>
<reference evidence="11 12" key="1">
    <citation type="submission" date="2021-03" db="EMBL/GenBank/DDBJ databases">
        <authorList>
            <person name="Gilmore M.S."/>
            <person name="Schwartzman J."/>
            <person name="Van Tyne D."/>
            <person name="Martin M."/>
            <person name="Earl A.M."/>
            <person name="Manson A.L."/>
            <person name="Straub T."/>
            <person name="Salamzade R."/>
            <person name="Saavedra J."/>
            <person name="Lebreton F."/>
            <person name="Prichula J."/>
            <person name="Schaufler K."/>
            <person name="Gaca A."/>
            <person name="Sgardioli B."/>
            <person name="Wagenaar J."/>
            <person name="Strong T."/>
        </authorList>
    </citation>
    <scope>NUCLEOTIDE SEQUENCE [LARGE SCALE GENOMIC DNA]</scope>
    <source>
        <strain evidence="11 12">DIV2402</strain>
    </source>
</reference>
<dbReference type="PROSITE" id="PS50111">
    <property type="entry name" value="CHEMOTAXIS_TRANSDUC_2"/>
    <property type="match status" value="1"/>
</dbReference>
<dbReference type="CDD" id="cd18774">
    <property type="entry name" value="PDC2_HK_sensor"/>
    <property type="match status" value="1"/>
</dbReference>
<evidence type="ECO:0000256" key="2">
    <source>
        <dbReference type="ARBA" id="ARBA00022475"/>
    </source>
</evidence>
<evidence type="ECO:0000256" key="8">
    <source>
        <dbReference type="PROSITE-ProRule" id="PRU00284"/>
    </source>
</evidence>
<evidence type="ECO:0000313" key="11">
    <source>
        <dbReference type="EMBL" id="WYJ78385.1"/>
    </source>
</evidence>
<dbReference type="InterPro" id="IPR004089">
    <property type="entry name" value="MCPsignal_dom"/>
</dbReference>
<dbReference type="SMART" id="SM00283">
    <property type="entry name" value="MA"/>
    <property type="match status" value="1"/>
</dbReference>
<keyword evidence="2" id="KW-1003">Cell membrane</keyword>
<keyword evidence="4 9" id="KW-0812">Transmembrane</keyword>
<evidence type="ECO:0000256" key="9">
    <source>
        <dbReference type="SAM" id="Phobius"/>
    </source>
</evidence>
<dbReference type="SUPFAM" id="SSF58104">
    <property type="entry name" value="Methyl-accepting chemotaxis protein (MCP) signaling domain"/>
    <property type="match status" value="1"/>
</dbReference>
<evidence type="ECO:0000256" key="6">
    <source>
        <dbReference type="ARBA" id="ARBA00023136"/>
    </source>
</evidence>
<protein>
    <submittedName>
        <fullName evidence="11">Methyl-accepting chemotaxis protein</fullName>
    </submittedName>
</protein>
<dbReference type="InterPro" id="IPR029151">
    <property type="entry name" value="Sensor-like_sf"/>
</dbReference>
<dbReference type="RefSeq" id="WP_207871502.1">
    <property type="nucleotide sequence ID" value="NZ_CP147251.1"/>
</dbReference>
<proteinExistence type="predicted"/>
<dbReference type="EMBL" id="CP147251">
    <property type="protein sequence ID" value="WYJ78385.1"/>
    <property type="molecule type" value="Genomic_DNA"/>
</dbReference>
<feature type="domain" description="Methyl-accepting transducer" evidence="10">
    <location>
        <begin position="392"/>
        <end position="649"/>
    </location>
</feature>
<evidence type="ECO:0000256" key="3">
    <source>
        <dbReference type="ARBA" id="ARBA00022500"/>
    </source>
</evidence>
<organism evidence="11 12">
    <name type="scientific">Candidatus Enterococcus lowellii</name>
    <dbReference type="NCBI Taxonomy" id="2230877"/>
    <lineage>
        <taxon>Bacteria</taxon>
        <taxon>Bacillati</taxon>
        <taxon>Bacillota</taxon>
        <taxon>Bacilli</taxon>
        <taxon>Lactobacillales</taxon>
        <taxon>Enterococcaceae</taxon>
        <taxon>Enterococcus</taxon>
    </lineage>
</organism>
<dbReference type="Pfam" id="PF00015">
    <property type="entry name" value="MCPsignal"/>
    <property type="match status" value="1"/>
</dbReference>
<keyword evidence="6 9" id="KW-0472">Membrane</keyword>
<dbReference type="PANTHER" id="PTHR32089">
    <property type="entry name" value="METHYL-ACCEPTING CHEMOTAXIS PROTEIN MCPB"/>
    <property type="match status" value="1"/>
</dbReference>
<dbReference type="Gene3D" id="3.30.450.20">
    <property type="entry name" value="PAS domain"/>
    <property type="match status" value="2"/>
</dbReference>
<keyword evidence="3" id="KW-0145">Chemotaxis</keyword>
<dbReference type="SUPFAM" id="SSF103190">
    <property type="entry name" value="Sensory domain-like"/>
    <property type="match status" value="1"/>
</dbReference>
<feature type="transmembrane region" description="Helical" evidence="9">
    <location>
        <begin position="277"/>
        <end position="299"/>
    </location>
</feature>